<feature type="repeat" description="ANK" evidence="1">
    <location>
        <begin position="429"/>
        <end position="461"/>
    </location>
</feature>
<reference evidence="2 3" key="1">
    <citation type="submission" date="2023-01" db="EMBL/GenBank/DDBJ databases">
        <title>Analysis of 21 Apiospora genomes using comparative genomics revels a genus with tremendous synthesis potential of carbohydrate active enzymes and secondary metabolites.</title>
        <authorList>
            <person name="Sorensen T."/>
        </authorList>
    </citation>
    <scope>NUCLEOTIDE SEQUENCE [LARGE SCALE GENOMIC DNA]</scope>
    <source>
        <strain evidence="2 3">CBS 20057</strain>
    </source>
</reference>
<organism evidence="2 3">
    <name type="scientific">Apiospora marii</name>
    <dbReference type="NCBI Taxonomy" id="335849"/>
    <lineage>
        <taxon>Eukaryota</taxon>
        <taxon>Fungi</taxon>
        <taxon>Dikarya</taxon>
        <taxon>Ascomycota</taxon>
        <taxon>Pezizomycotina</taxon>
        <taxon>Sordariomycetes</taxon>
        <taxon>Xylariomycetidae</taxon>
        <taxon>Amphisphaeriales</taxon>
        <taxon>Apiosporaceae</taxon>
        <taxon>Apiospora</taxon>
    </lineage>
</organism>
<dbReference type="EMBL" id="JAQQWI010000017">
    <property type="protein sequence ID" value="KAK8005974.1"/>
    <property type="molecule type" value="Genomic_DNA"/>
</dbReference>
<name>A0ABR1R999_9PEZI</name>
<comment type="caution">
    <text evidence="2">The sequence shown here is derived from an EMBL/GenBank/DDBJ whole genome shotgun (WGS) entry which is preliminary data.</text>
</comment>
<evidence type="ECO:0000313" key="2">
    <source>
        <dbReference type="EMBL" id="KAK8005974.1"/>
    </source>
</evidence>
<gene>
    <name evidence="2" type="ORF">PG991_012271</name>
</gene>
<dbReference type="Gene3D" id="1.25.40.20">
    <property type="entry name" value="Ankyrin repeat-containing domain"/>
    <property type="match status" value="1"/>
</dbReference>
<proteinExistence type="predicted"/>
<protein>
    <recommendedName>
        <fullName evidence="4">Heterokaryon incompatibility domain-containing protein</fullName>
    </recommendedName>
</protein>
<keyword evidence="1" id="KW-0040">ANK repeat</keyword>
<accession>A0ABR1R999</accession>
<sequence length="595" mass="67981">MWERDYYGIQQTLKDAEALWQVMKCKLGNEQRKSVLQSLCQSRWFKRVWIIQEVASARSAVVLCGSRCVSSGVFSVMPHLMKLETDSHSTAVLEVMPGPLRKQSWWTQDHSLLRLLAKFHHSEATLEHDRIYALLGIASDAPDLPIDYACPLQHVVDQTVSVLMLGDASPSRFLKKQNMFDFSQVFSGIADTASFATRVYKLALRHSEEIFLKCLIDTPVLRLLAQVERYSNKYDCLPYEWAVFFLYDDFSTAHVTDMRHGIFKRALQGHHYFICNKVCETDGFIPKPWDLKGFLPSITDSAFETIVKRIRADKHGQLDWILEHAVRSGHRRQLHVLLDHGFDQDKILDDNLINLAIDGAPDDKGLRAVLERRKIAGLEGPPATGLLWRALFSHRKHIDEHTSKGIVSGRMSILNFLIDNGADIEARQHGVTPVFAAVVLGLPGVVRLLAERGADLNSRQEAPPISLGPVTPLHYAESRNFQNCIATLILGGADEFSEDCEGRTPWQHNEGKISTHKRRDKGEFSYLISLTEYRRHIHMCGEFLEGREDWAPENVMCPSWRECDIYNILIKFNLIERSHAFEYSMRYGDSLQLRR</sequence>
<evidence type="ECO:0000313" key="3">
    <source>
        <dbReference type="Proteomes" id="UP001396898"/>
    </source>
</evidence>
<dbReference type="SUPFAM" id="SSF48403">
    <property type="entry name" value="Ankyrin repeat"/>
    <property type="match status" value="1"/>
</dbReference>
<dbReference type="InterPro" id="IPR052895">
    <property type="entry name" value="HetReg/Transcr_Mod"/>
</dbReference>
<dbReference type="PANTHER" id="PTHR24148">
    <property type="entry name" value="ANKYRIN REPEAT DOMAIN-CONTAINING PROTEIN 39 HOMOLOG-RELATED"/>
    <property type="match status" value="1"/>
</dbReference>
<dbReference type="PROSITE" id="PS50297">
    <property type="entry name" value="ANK_REP_REGION"/>
    <property type="match status" value="1"/>
</dbReference>
<evidence type="ECO:0008006" key="4">
    <source>
        <dbReference type="Google" id="ProtNLM"/>
    </source>
</evidence>
<evidence type="ECO:0000256" key="1">
    <source>
        <dbReference type="PROSITE-ProRule" id="PRU00023"/>
    </source>
</evidence>
<dbReference type="PANTHER" id="PTHR24148:SF78">
    <property type="entry name" value="HETEROKARYON INCOMPATIBILITY DOMAIN-CONTAINING PROTEIN"/>
    <property type="match status" value="1"/>
</dbReference>
<dbReference type="InterPro" id="IPR002110">
    <property type="entry name" value="Ankyrin_rpt"/>
</dbReference>
<dbReference type="InterPro" id="IPR036770">
    <property type="entry name" value="Ankyrin_rpt-contain_sf"/>
</dbReference>
<dbReference type="PROSITE" id="PS50088">
    <property type="entry name" value="ANK_REPEAT"/>
    <property type="match status" value="1"/>
</dbReference>
<keyword evidence="3" id="KW-1185">Reference proteome</keyword>
<dbReference type="Proteomes" id="UP001396898">
    <property type="component" value="Unassembled WGS sequence"/>
</dbReference>
<dbReference type="SMART" id="SM00248">
    <property type="entry name" value="ANK"/>
    <property type="match status" value="4"/>
</dbReference>